<gene>
    <name evidence="1" type="ORF">EDEG_02100</name>
</gene>
<evidence type="ECO:0000313" key="1">
    <source>
        <dbReference type="EMBL" id="EJW03588.1"/>
    </source>
</evidence>
<keyword evidence="2" id="KW-1185">Reference proteome</keyword>
<reference evidence="2" key="2">
    <citation type="submission" date="2015-07" db="EMBL/GenBank/DDBJ databases">
        <title>Contrasting host-pathogen interactions and genome evolution in two generalist and specialist microsporidian pathogens of mosquitoes.</title>
        <authorList>
            <consortium name="The Broad Institute Genomics Platform"/>
            <consortium name="The Broad Institute Genome Sequencing Center for Infectious Disease"/>
            <person name="Cuomo C.A."/>
            <person name="Sanscrainte N.D."/>
            <person name="Goldberg J.M."/>
            <person name="Heiman D."/>
            <person name="Young S."/>
            <person name="Zeng Q."/>
            <person name="Becnel J.J."/>
            <person name="Birren B.W."/>
        </authorList>
    </citation>
    <scope>NUCLEOTIDE SEQUENCE [LARGE SCALE GENOMIC DNA]</scope>
    <source>
        <strain evidence="2">USNM 41457</strain>
    </source>
</reference>
<dbReference type="AlphaFoldDB" id="J8ZVD1"/>
<dbReference type="InParanoid" id="J8ZVD1"/>
<protein>
    <submittedName>
        <fullName evidence="1">Uncharacterized protein</fullName>
    </submittedName>
</protein>
<proteinExistence type="predicted"/>
<dbReference type="HOGENOM" id="CLU_648941_0_0_1"/>
<reference evidence="1 2" key="1">
    <citation type="submission" date="2011-08" db="EMBL/GenBank/DDBJ databases">
        <authorList>
            <person name="Liu Z.J."/>
            <person name="Shi F.L."/>
            <person name="Lu J.Q."/>
            <person name="Li M."/>
            <person name="Wang Z.L."/>
        </authorList>
    </citation>
    <scope>NUCLEOTIDE SEQUENCE [LARGE SCALE GENOMIC DNA]</scope>
    <source>
        <strain evidence="1 2">USNM 41457</strain>
    </source>
</reference>
<dbReference type="VEuPathDB" id="MicrosporidiaDB:EDEG_02100"/>
<dbReference type="Proteomes" id="UP000003163">
    <property type="component" value="Unassembled WGS sequence"/>
</dbReference>
<dbReference type="OMA" id="TIRYFSI"/>
<name>J8ZVD1_EDHAE</name>
<organism evidence="1 2">
    <name type="scientific">Edhazardia aedis (strain USNM 41457)</name>
    <name type="common">Microsporidian parasite</name>
    <dbReference type="NCBI Taxonomy" id="1003232"/>
    <lineage>
        <taxon>Eukaryota</taxon>
        <taxon>Fungi</taxon>
        <taxon>Fungi incertae sedis</taxon>
        <taxon>Microsporidia</taxon>
        <taxon>Edhazardia</taxon>
    </lineage>
</organism>
<comment type="caution">
    <text evidence="1">The sequence shown here is derived from an EMBL/GenBank/DDBJ whole genome shotgun (WGS) entry which is preliminary data.</text>
</comment>
<accession>J8ZVD1</accession>
<dbReference type="EMBL" id="AFBI03000034">
    <property type="protein sequence ID" value="EJW03588.1"/>
    <property type="molecule type" value="Genomic_DNA"/>
</dbReference>
<sequence length="423" mass="50311">MSNALMYPIIYIFRYVYMFDKLQQNCFMKLGFRYRFLIYCFKDILRMVNNKMNKTTNDDFLNSIIGKLSNKTKFVHDYKIYDCGVLKFYAESDMKFRNEDGKFILLFYNNSMQLFLNENNKINYIDTIRYFSIRKCKVYEEGSNFLVKIVFYAQSSKEIFVFQVDSRDKAERIVIIINDSIHNFENVHDNLGKSFAKNLKYTDIGIQKPREISKTSIQSFQNPHNKSADKIRRNCSREYVNYTQKNNDNLEIHNDTRKSKETVNSRKSELIKHFESNLKRNNKLYSKPKSETTEICDEDILQHYSADQIQQHESPQIVVKIEFGKLLLLTIVNLNESLESFKRKLISEIGRNLFDDTYIDEKYIDLNIFNGYFFYIRENDKLYHIKSDQSLKAALFLAKSDRKMEIVVKKEVIDGANHEKESV</sequence>
<evidence type="ECO:0000313" key="2">
    <source>
        <dbReference type="Proteomes" id="UP000003163"/>
    </source>
</evidence>